<gene>
    <name evidence="2" type="ORF">LCGC14_1830320</name>
</gene>
<organism evidence="2">
    <name type="scientific">marine sediment metagenome</name>
    <dbReference type="NCBI Taxonomy" id="412755"/>
    <lineage>
        <taxon>unclassified sequences</taxon>
        <taxon>metagenomes</taxon>
        <taxon>ecological metagenomes</taxon>
    </lineage>
</organism>
<dbReference type="AlphaFoldDB" id="A0A0F9GGB3"/>
<feature type="region of interest" description="Disordered" evidence="1">
    <location>
        <begin position="64"/>
        <end position="86"/>
    </location>
</feature>
<proteinExistence type="predicted"/>
<evidence type="ECO:0000256" key="1">
    <source>
        <dbReference type="SAM" id="MobiDB-lite"/>
    </source>
</evidence>
<reference evidence="2" key="1">
    <citation type="journal article" date="2015" name="Nature">
        <title>Complex archaea that bridge the gap between prokaryotes and eukaryotes.</title>
        <authorList>
            <person name="Spang A."/>
            <person name="Saw J.H."/>
            <person name="Jorgensen S.L."/>
            <person name="Zaremba-Niedzwiedzka K."/>
            <person name="Martijn J."/>
            <person name="Lind A.E."/>
            <person name="van Eijk R."/>
            <person name="Schleper C."/>
            <person name="Guy L."/>
            <person name="Ettema T.J."/>
        </authorList>
    </citation>
    <scope>NUCLEOTIDE SEQUENCE</scope>
</reference>
<dbReference type="EMBL" id="LAZR01018065">
    <property type="protein sequence ID" value="KKL97849.1"/>
    <property type="molecule type" value="Genomic_DNA"/>
</dbReference>
<comment type="caution">
    <text evidence="2">The sequence shown here is derived from an EMBL/GenBank/DDBJ whole genome shotgun (WGS) entry which is preliminary data.</text>
</comment>
<protein>
    <submittedName>
        <fullName evidence="2">Uncharacterized protein</fullName>
    </submittedName>
</protein>
<accession>A0A0F9GGB3</accession>
<evidence type="ECO:0000313" key="2">
    <source>
        <dbReference type="EMBL" id="KKL97849.1"/>
    </source>
</evidence>
<name>A0A0F9GGB3_9ZZZZ</name>
<sequence>MAKQEVPKGLQTKEMVQFTKLYARFAIRERMLKEQTAGVMAKGRSLMQMLEEIRGWKRELLGIAPRPSNELPGQEEEMVGGEGARR</sequence>